<dbReference type="CDD" id="cd06581">
    <property type="entry name" value="TM_PBP1_LivM_like"/>
    <property type="match status" value="1"/>
</dbReference>
<dbReference type="OrthoDB" id="5290247at2"/>
<dbReference type="eggNOG" id="COG4177">
    <property type="taxonomic scope" value="Bacteria"/>
</dbReference>
<feature type="transmembrane region" description="Helical" evidence="9">
    <location>
        <begin position="30"/>
        <end position="51"/>
    </location>
</feature>
<dbReference type="PANTHER" id="PTHR45772:SF2">
    <property type="entry name" value="ABC TRANSPORTER ATP-BINDING PROTEIN"/>
    <property type="match status" value="1"/>
</dbReference>
<comment type="subcellular location">
    <subcellularLocation>
        <location evidence="1">Cell membrane</location>
        <topology evidence="1">Multi-pass membrane protein</topology>
    </subcellularLocation>
</comment>
<dbReference type="InterPro" id="IPR027417">
    <property type="entry name" value="P-loop_NTPase"/>
</dbReference>
<dbReference type="InterPro" id="IPR043428">
    <property type="entry name" value="LivM-like"/>
</dbReference>
<dbReference type="FunFam" id="3.40.50.300:FF:000421">
    <property type="entry name" value="Branched-chain amino acid ABC transporter ATP-binding protein"/>
    <property type="match status" value="1"/>
</dbReference>
<dbReference type="InterPro" id="IPR001851">
    <property type="entry name" value="ABC_transp_permease"/>
</dbReference>
<dbReference type="EMBL" id="CP009238">
    <property type="protein sequence ID" value="AIL32957.1"/>
    <property type="molecule type" value="Genomic_DNA"/>
</dbReference>
<keyword evidence="3" id="KW-1003">Cell membrane</keyword>
<evidence type="ECO:0000256" key="5">
    <source>
        <dbReference type="ARBA" id="ARBA00022741"/>
    </source>
</evidence>
<feature type="transmembrane region" description="Helical" evidence="9">
    <location>
        <begin position="105"/>
        <end position="124"/>
    </location>
</feature>
<dbReference type="Pfam" id="PF02653">
    <property type="entry name" value="BPD_transp_2"/>
    <property type="match status" value="1"/>
</dbReference>
<dbReference type="GO" id="GO:0016887">
    <property type="term" value="F:ATP hydrolysis activity"/>
    <property type="evidence" value="ECO:0007669"/>
    <property type="project" value="InterPro"/>
</dbReference>
<feature type="transmembrane region" description="Helical" evidence="9">
    <location>
        <begin position="195"/>
        <end position="221"/>
    </location>
</feature>
<feature type="transmembrane region" description="Helical" evidence="9">
    <location>
        <begin position="154"/>
        <end position="174"/>
    </location>
</feature>
<dbReference type="SMART" id="SM00382">
    <property type="entry name" value="AAA"/>
    <property type="match status" value="1"/>
</dbReference>
<dbReference type="GO" id="GO:0015658">
    <property type="term" value="F:branched-chain amino acid transmembrane transporter activity"/>
    <property type="evidence" value="ECO:0007669"/>
    <property type="project" value="InterPro"/>
</dbReference>
<dbReference type="PROSITE" id="PS50893">
    <property type="entry name" value="ABC_TRANSPORTER_2"/>
    <property type="match status" value="1"/>
</dbReference>
<evidence type="ECO:0000256" key="6">
    <source>
        <dbReference type="ARBA" id="ARBA00022840"/>
    </source>
</evidence>
<dbReference type="Pfam" id="PF00005">
    <property type="entry name" value="ABC_tran"/>
    <property type="match status" value="1"/>
</dbReference>
<dbReference type="GO" id="GO:0005524">
    <property type="term" value="F:ATP binding"/>
    <property type="evidence" value="ECO:0007669"/>
    <property type="project" value="UniProtKB-KW"/>
</dbReference>
<dbReference type="InterPro" id="IPR051120">
    <property type="entry name" value="ABC_AA/LPS_Transport"/>
</dbReference>
<dbReference type="GO" id="GO:0005886">
    <property type="term" value="C:plasma membrane"/>
    <property type="evidence" value="ECO:0007669"/>
    <property type="project" value="UniProtKB-SubCell"/>
</dbReference>
<feature type="transmembrane region" description="Helical" evidence="9">
    <location>
        <begin position="278"/>
        <end position="300"/>
    </location>
</feature>
<dbReference type="CDD" id="cd03219">
    <property type="entry name" value="ABC_Mj1267_LivG_branched"/>
    <property type="match status" value="1"/>
</dbReference>
<sequence>MKRILTITFVLLILVLPLFPQIPEFWINLLNSIGISSLVVIGLVILTGVAGLTSFGQATFVGLGAYASAYLTTAYGLSPWIGLLAAVIISFLIAWLLGQITLRLSGHYLALGTIAVCLVFYYLYGNMSFLGGHDGLSGLPPIEFFGISLLSARYNYVLICLFVLLAIWVSRNLLNSRNGRAIRSLPNKSGMASSFGVNLFHYKLVAFVFSAVLAGIAGWLYAHEQRAVSPSSFSLHYGIEYLFMAVIGGAGYIWGAVLGTVLVTVLRDQIQDIMPRLFHINGNTEVIVFGVLVILILHYAREGIWPMFCRFFKKDEHHFGGMLSKKVSPLPKKEKPTHGECILEVDKARKAFGGLVAVNDVSFNLKAGQIVGLIGPNGAGKSTTFNLLTGVLPLSSGRVSFMGQDITHLDARQIAELGMARTFQHVQLMSDMTVLENVALGAHLRANSSILQALFHLERKSEAQLLQEAKMQCERVGLGDCLDALAGSLPLGKQRIVEIARALALDPKLLLLDEPAAGLRFKEKEALAQVLVNLRREGLSILLVEHDMDFVMQLTDHIVVVEFGTVIAQGTPKEIQTNPVVLEAYLG</sequence>
<organism evidence="11 12">
    <name type="scientific">Basilea psittacipulmonis DSM 24701</name>
    <dbReference type="NCBI Taxonomy" id="1072685"/>
    <lineage>
        <taxon>Bacteria</taxon>
        <taxon>Pseudomonadati</taxon>
        <taxon>Pseudomonadota</taxon>
        <taxon>Betaproteobacteria</taxon>
        <taxon>Burkholderiales</taxon>
        <taxon>Alcaligenaceae</taxon>
        <taxon>Basilea</taxon>
    </lineage>
</organism>
<dbReference type="InterPro" id="IPR032823">
    <property type="entry name" value="BCA_ABC_TP_C"/>
</dbReference>
<evidence type="ECO:0000256" key="3">
    <source>
        <dbReference type="ARBA" id="ARBA00022475"/>
    </source>
</evidence>
<dbReference type="HOGENOM" id="CLU_006313_3_2_4"/>
<dbReference type="RefSeq" id="WP_038500283.1">
    <property type="nucleotide sequence ID" value="NZ_AFWK01000069.1"/>
</dbReference>
<dbReference type="Gene3D" id="3.40.50.300">
    <property type="entry name" value="P-loop containing nucleotide triphosphate hydrolases"/>
    <property type="match status" value="1"/>
</dbReference>
<dbReference type="PANTHER" id="PTHR45772">
    <property type="entry name" value="CONSERVED COMPONENT OF ABC TRANSPORTER FOR NATURAL AMINO ACIDS-RELATED"/>
    <property type="match status" value="1"/>
</dbReference>
<evidence type="ECO:0000259" key="10">
    <source>
        <dbReference type="PROSITE" id="PS50893"/>
    </source>
</evidence>
<keyword evidence="4 9" id="KW-0812">Transmembrane</keyword>
<keyword evidence="6" id="KW-0067">ATP-binding</keyword>
<dbReference type="Pfam" id="PF12399">
    <property type="entry name" value="BCA_ABC_TP_C"/>
    <property type="match status" value="1"/>
</dbReference>
<evidence type="ECO:0000256" key="7">
    <source>
        <dbReference type="ARBA" id="ARBA00022989"/>
    </source>
</evidence>
<keyword evidence="12" id="KW-1185">Reference proteome</keyword>
<evidence type="ECO:0000256" key="1">
    <source>
        <dbReference type="ARBA" id="ARBA00004651"/>
    </source>
</evidence>
<reference evidence="11 12" key="1">
    <citation type="journal article" date="2014" name="BMC Genomics">
        <title>A genomic perspective on a new bacterial genus and species from the Alcaligenaceae family, Basilea psittacipulmonis.</title>
        <authorList>
            <person name="Whiteson K.L."/>
            <person name="Hernandez D."/>
            <person name="Lazarevic V."/>
            <person name="Gaia N."/>
            <person name="Farinelli L."/>
            <person name="Francois P."/>
            <person name="Pilo P."/>
            <person name="Frey J."/>
            <person name="Schrenzel J."/>
        </authorList>
    </citation>
    <scope>NUCLEOTIDE SEQUENCE [LARGE SCALE GENOMIC DNA]</scope>
    <source>
        <strain evidence="11 12">DSM 24701</strain>
    </source>
</reference>
<name>A0A077DHF2_9BURK</name>
<evidence type="ECO:0000313" key="12">
    <source>
        <dbReference type="Proteomes" id="UP000028945"/>
    </source>
</evidence>
<keyword evidence="7 9" id="KW-1133">Transmembrane helix</keyword>
<feature type="transmembrane region" description="Helical" evidence="9">
    <location>
        <begin position="81"/>
        <end position="98"/>
    </location>
</feature>
<protein>
    <recommendedName>
        <fullName evidence="10">ABC transporter domain-containing protein</fullName>
    </recommendedName>
</protein>
<keyword evidence="5" id="KW-0547">Nucleotide-binding</keyword>
<evidence type="ECO:0000256" key="9">
    <source>
        <dbReference type="SAM" id="Phobius"/>
    </source>
</evidence>
<dbReference type="STRING" id="1072685.IX83_06200"/>
<feature type="domain" description="ABC transporter" evidence="10">
    <location>
        <begin position="343"/>
        <end position="584"/>
    </location>
</feature>
<proteinExistence type="predicted"/>
<dbReference type="InterPro" id="IPR003439">
    <property type="entry name" value="ABC_transporter-like_ATP-bd"/>
</dbReference>
<keyword evidence="2" id="KW-0813">Transport</keyword>
<dbReference type="AlphaFoldDB" id="A0A077DHF2"/>
<dbReference type="InterPro" id="IPR003593">
    <property type="entry name" value="AAA+_ATPase"/>
</dbReference>
<evidence type="ECO:0000256" key="4">
    <source>
        <dbReference type="ARBA" id="ARBA00022692"/>
    </source>
</evidence>
<dbReference type="eggNOG" id="COG0411">
    <property type="taxonomic scope" value="Bacteria"/>
</dbReference>
<dbReference type="SUPFAM" id="SSF52540">
    <property type="entry name" value="P-loop containing nucleoside triphosphate hydrolases"/>
    <property type="match status" value="1"/>
</dbReference>
<dbReference type="Proteomes" id="UP000028945">
    <property type="component" value="Chromosome"/>
</dbReference>
<dbReference type="KEGG" id="bpsi:IX83_06200"/>
<accession>A0A077DHF2</accession>
<feature type="transmembrane region" description="Helical" evidence="9">
    <location>
        <begin position="241"/>
        <end position="266"/>
    </location>
</feature>
<evidence type="ECO:0000256" key="2">
    <source>
        <dbReference type="ARBA" id="ARBA00022448"/>
    </source>
</evidence>
<gene>
    <name evidence="11" type="ORF">IX83_06200</name>
</gene>
<evidence type="ECO:0000256" key="8">
    <source>
        <dbReference type="ARBA" id="ARBA00023136"/>
    </source>
</evidence>
<keyword evidence="8 9" id="KW-0472">Membrane</keyword>
<evidence type="ECO:0000313" key="11">
    <source>
        <dbReference type="EMBL" id="AIL32957.1"/>
    </source>
</evidence>